<dbReference type="Proteomes" id="UP001152622">
    <property type="component" value="Chromosome 2"/>
</dbReference>
<name>A0A9Q1J9E3_SYNKA</name>
<accession>A0A9Q1J9E3</accession>
<comment type="caution">
    <text evidence="3">The sequence shown here is derived from an EMBL/GenBank/DDBJ whole genome shotgun (WGS) entry which is preliminary data.</text>
</comment>
<feature type="signal peptide" evidence="2">
    <location>
        <begin position="1"/>
        <end position="18"/>
    </location>
</feature>
<gene>
    <name evidence="3" type="ORF">SKAU_G00047120</name>
</gene>
<keyword evidence="2" id="KW-0732">Signal</keyword>
<sequence>MLLLNIACLFIILRTVLDVKRRTYQWTEHQVQRMHTETNGLICKIKDLKKNIKVLRQQLKRDKITVASKLENKELKESCKAHTEQSVRMEEENYELQANFEVDKRMLEANVEILEKKLKMTNMLLPEKDWTLKQKLAQQQLHFRERETKLQMEIETFEIRIMEMTTERQKNEDCYKTQITELEECFSDLENSLSSSKYENEMLKEYLKACSRKSADSAEEIKRG</sequence>
<evidence type="ECO:0000256" key="2">
    <source>
        <dbReference type="SAM" id="SignalP"/>
    </source>
</evidence>
<dbReference type="AlphaFoldDB" id="A0A9Q1J9E3"/>
<evidence type="ECO:0000313" key="4">
    <source>
        <dbReference type="Proteomes" id="UP001152622"/>
    </source>
</evidence>
<keyword evidence="1" id="KW-0175">Coiled coil</keyword>
<feature type="chain" id="PRO_5040278604" description="Coiled-coil domain-containing protein 172" evidence="2">
    <location>
        <begin position="19"/>
        <end position="224"/>
    </location>
</feature>
<evidence type="ECO:0008006" key="5">
    <source>
        <dbReference type="Google" id="ProtNLM"/>
    </source>
</evidence>
<protein>
    <recommendedName>
        <fullName evidence="5">Coiled-coil domain-containing protein 172</fullName>
    </recommendedName>
</protein>
<keyword evidence="4" id="KW-1185">Reference proteome</keyword>
<organism evidence="3 4">
    <name type="scientific">Synaphobranchus kaupii</name>
    <name type="common">Kaup's arrowtooth eel</name>
    <dbReference type="NCBI Taxonomy" id="118154"/>
    <lineage>
        <taxon>Eukaryota</taxon>
        <taxon>Metazoa</taxon>
        <taxon>Chordata</taxon>
        <taxon>Craniata</taxon>
        <taxon>Vertebrata</taxon>
        <taxon>Euteleostomi</taxon>
        <taxon>Actinopterygii</taxon>
        <taxon>Neopterygii</taxon>
        <taxon>Teleostei</taxon>
        <taxon>Anguilliformes</taxon>
        <taxon>Synaphobranchidae</taxon>
        <taxon>Synaphobranchus</taxon>
    </lineage>
</organism>
<feature type="coiled-coil region" evidence="1">
    <location>
        <begin position="38"/>
        <end position="124"/>
    </location>
</feature>
<dbReference type="OrthoDB" id="6022771at2759"/>
<evidence type="ECO:0000313" key="3">
    <source>
        <dbReference type="EMBL" id="KAJ8374132.1"/>
    </source>
</evidence>
<evidence type="ECO:0000256" key="1">
    <source>
        <dbReference type="SAM" id="Coils"/>
    </source>
</evidence>
<proteinExistence type="predicted"/>
<reference evidence="3" key="1">
    <citation type="journal article" date="2023" name="Science">
        <title>Genome structures resolve the early diversification of teleost fishes.</title>
        <authorList>
            <person name="Parey E."/>
            <person name="Louis A."/>
            <person name="Montfort J."/>
            <person name="Bouchez O."/>
            <person name="Roques C."/>
            <person name="Iampietro C."/>
            <person name="Lluch J."/>
            <person name="Castinel A."/>
            <person name="Donnadieu C."/>
            <person name="Desvignes T."/>
            <person name="Floi Bucao C."/>
            <person name="Jouanno E."/>
            <person name="Wen M."/>
            <person name="Mejri S."/>
            <person name="Dirks R."/>
            <person name="Jansen H."/>
            <person name="Henkel C."/>
            <person name="Chen W.J."/>
            <person name="Zahm M."/>
            <person name="Cabau C."/>
            <person name="Klopp C."/>
            <person name="Thompson A.W."/>
            <person name="Robinson-Rechavi M."/>
            <person name="Braasch I."/>
            <person name="Lecointre G."/>
            <person name="Bobe J."/>
            <person name="Postlethwait J.H."/>
            <person name="Berthelot C."/>
            <person name="Roest Crollius H."/>
            <person name="Guiguen Y."/>
        </authorList>
    </citation>
    <scope>NUCLEOTIDE SEQUENCE</scope>
    <source>
        <strain evidence="3">WJC10195</strain>
    </source>
</reference>
<dbReference type="EMBL" id="JAINUF010000002">
    <property type="protein sequence ID" value="KAJ8374132.1"/>
    <property type="molecule type" value="Genomic_DNA"/>
</dbReference>